<organism evidence="2 3">
    <name type="scientific">Cardiobacterium valvarum</name>
    <dbReference type="NCBI Taxonomy" id="194702"/>
    <lineage>
        <taxon>Bacteria</taxon>
        <taxon>Pseudomonadati</taxon>
        <taxon>Pseudomonadota</taxon>
        <taxon>Gammaproteobacteria</taxon>
        <taxon>Cardiobacteriales</taxon>
        <taxon>Cardiobacteriaceae</taxon>
        <taxon>Cardiobacterium</taxon>
    </lineage>
</organism>
<dbReference type="PROSITE" id="PS51257">
    <property type="entry name" value="PROKAR_LIPOPROTEIN"/>
    <property type="match status" value="1"/>
</dbReference>
<dbReference type="OrthoDB" id="8613970at2"/>
<proteinExistence type="predicted"/>
<feature type="domain" description="Kazal-like" evidence="1">
    <location>
        <begin position="34"/>
        <end position="90"/>
    </location>
</feature>
<reference evidence="2 3" key="1">
    <citation type="submission" date="2018-06" db="EMBL/GenBank/DDBJ databases">
        <authorList>
            <consortium name="Pathogen Informatics"/>
            <person name="Doyle S."/>
        </authorList>
    </citation>
    <scope>NUCLEOTIDE SEQUENCE [LARGE SCALE GENOMIC DNA]</scope>
    <source>
        <strain evidence="2 3">NCTC13294</strain>
    </source>
</reference>
<dbReference type="AlphaFoldDB" id="A0A381EBA8"/>
<dbReference type="Proteomes" id="UP000254572">
    <property type="component" value="Unassembled WGS sequence"/>
</dbReference>
<sequence>MKTWWMMAALLLLAACQRERRPFDGPWVMAAKTPLESPGCAARSCPEVHDPVCVTFDADGRRQRLTFVNACHMCIAPEHIVSMQAGECPR</sequence>
<dbReference type="InterPro" id="IPR002350">
    <property type="entry name" value="Kazal_dom"/>
</dbReference>
<dbReference type="PROSITE" id="PS51465">
    <property type="entry name" value="KAZAL_2"/>
    <property type="match status" value="1"/>
</dbReference>
<name>A0A381EBA8_9GAMM</name>
<dbReference type="EMBL" id="UFUW01000001">
    <property type="protein sequence ID" value="SUX24308.1"/>
    <property type="molecule type" value="Genomic_DNA"/>
</dbReference>
<gene>
    <name evidence="2" type="ORF">NCTC13294_01801</name>
</gene>
<evidence type="ECO:0000313" key="2">
    <source>
        <dbReference type="EMBL" id="SUX24308.1"/>
    </source>
</evidence>
<keyword evidence="3" id="KW-1185">Reference proteome</keyword>
<protein>
    <recommendedName>
        <fullName evidence="1">Kazal-like domain-containing protein</fullName>
    </recommendedName>
</protein>
<evidence type="ECO:0000259" key="1">
    <source>
        <dbReference type="PROSITE" id="PS51465"/>
    </source>
</evidence>
<evidence type="ECO:0000313" key="3">
    <source>
        <dbReference type="Proteomes" id="UP000254572"/>
    </source>
</evidence>
<accession>A0A381EBA8</accession>
<dbReference type="RefSeq" id="WP_115612019.1">
    <property type="nucleotide sequence ID" value="NZ_JBHLZC010000002.1"/>
</dbReference>
<dbReference type="Gene3D" id="3.30.60.30">
    <property type="match status" value="1"/>
</dbReference>